<dbReference type="SUPFAM" id="SSF56601">
    <property type="entry name" value="beta-lactamase/transpeptidase-like"/>
    <property type="match status" value="1"/>
</dbReference>
<dbReference type="InterPro" id="IPR011990">
    <property type="entry name" value="TPR-like_helical_dom_sf"/>
</dbReference>
<dbReference type="Gene3D" id="1.25.40.10">
    <property type="entry name" value="Tetratricopeptide repeat domain"/>
    <property type="match status" value="1"/>
</dbReference>
<dbReference type="Proteomes" id="UP000215002">
    <property type="component" value="Chromosome"/>
</dbReference>
<dbReference type="PROSITE" id="PS50005">
    <property type="entry name" value="TPR"/>
    <property type="match status" value="1"/>
</dbReference>
<dbReference type="Pfam" id="PF00144">
    <property type="entry name" value="Beta-lactamase"/>
    <property type="match status" value="1"/>
</dbReference>
<feature type="signal peptide" evidence="4">
    <location>
        <begin position="1"/>
        <end position="18"/>
    </location>
</feature>
<dbReference type="AlphaFoldDB" id="A0A223NWS5"/>
<proteinExistence type="predicted"/>
<sequence length="513" mass="56220">MKRILPLFLYFIVSNVTAQSLKVSLPASSTRSAIARMNRVEKIRLEMPLSDGRNYMDLNLSQLMASLHVPGLSIAVISNYKIVFTKGYGVVAQGSSQRVRPATLFQAASVSKPVTAMASMLLVNKQVLTLDEDVNHFLTTWKVPSNSFTEQHPVTLRELISHRAGVNVHGFAGYNRKLPIPTLKQILDGEQPANNPAIRVIAVPGEMESYSGGGIVIEQLLLTDVTKKPFSTVMSDLVLDKLGMTNSTFIQPLPDKWHSKAASGTNSNGNQVPGQWFIYPEQGPAGLWTTATDLAKFAIGLGRAQNNMPNAILPKQLAKAMVTPFIDGGAQCFHLDPINEGLYSHNGQNEGFESLLVMNWKTGNGLVLLANSDNGEHLWDILLQNVSKEFGWNYKFEQKPKTFLLIAQVAGVDVMLKYFDAQKAKGISESGAGEGDLNETGYFYLGVGQIVKALSIFKHMVFLYPKSADAYDSLGEALMKAGDKAGARKNYSKSLSLNPQNDNARNKLIELQQ</sequence>
<dbReference type="PANTHER" id="PTHR46825:SF12">
    <property type="entry name" value="PENICILLIN-BINDING PROTEIN 4"/>
    <property type="match status" value="1"/>
</dbReference>
<name>A0A223NWS5_9SPHI</name>
<feature type="domain" description="Beta-lactamase-related" evidence="5">
    <location>
        <begin position="59"/>
        <end position="376"/>
    </location>
</feature>
<evidence type="ECO:0000256" key="4">
    <source>
        <dbReference type="SAM" id="SignalP"/>
    </source>
</evidence>
<feature type="repeat" description="TPR" evidence="3">
    <location>
        <begin position="468"/>
        <end position="501"/>
    </location>
</feature>
<dbReference type="InterPro" id="IPR019734">
    <property type="entry name" value="TPR_rpt"/>
</dbReference>
<dbReference type="SMART" id="SM00028">
    <property type="entry name" value="TPR"/>
    <property type="match status" value="1"/>
</dbReference>
<dbReference type="Gene3D" id="3.40.710.10">
    <property type="entry name" value="DD-peptidase/beta-lactamase superfamily"/>
    <property type="match status" value="1"/>
</dbReference>
<dbReference type="InterPro" id="IPR013105">
    <property type="entry name" value="TPR_2"/>
</dbReference>
<dbReference type="KEGG" id="muc:MuYL_2442"/>
<evidence type="ECO:0000256" key="1">
    <source>
        <dbReference type="ARBA" id="ARBA00022737"/>
    </source>
</evidence>
<dbReference type="InterPro" id="IPR001466">
    <property type="entry name" value="Beta-lactam-related"/>
</dbReference>
<gene>
    <name evidence="6" type="ORF">MuYL_2442</name>
</gene>
<dbReference type="RefSeq" id="WP_170309747.1">
    <property type="nucleotide sequence ID" value="NZ_CP022743.1"/>
</dbReference>
<dbReference type="PANTHER" id="PTHR46825">
    <property type="entry name" value="D-ALANYL-D-ALANINE-CARBOXYPEPTIDASE/ENDOPEPTIDASE AMPH"/>
    <property type="match status" value="1"/>
</dbReference>
<dbReference type="Pfam" id="PF07719">
    <property type="entry name" value="TPR_2"/>
    <property type="match status" value="1"/>
</dbReference>
<keyword evidence="7" id="KW-1185">Reference proteome</keyword>
<reference evidence="6 7" key="1">
    <citation type="submission" date="2017-08" db="EMBL/GenBank/DDBJ databases">
        <title>Complete genome sequence of Mucilaginibacter sp. strain BJC16-A31.</title>
        <authorList>
            <consortium name="Henan University of Science and Technology"/>
            <person name="You X."/>
        </authorList>
    </citation>
    <scope>NUCLEOTIDE SEQUENCE [LARGE SCALE GENOMIC DNA]</scope>
    <source>
        <strain evidence="6 7">BJC16-A31</strain>
    </source>
</reference>
<dbReference type="SUPFAM" id="SSF48452">
    <property type="entry name" value="TPR-like"/>
    <property type="match status" value="1"/>
</dbReference>
<organism evidence="6 7">
    <name type="scientific">Mucilaginibacter xinganensis</name>
    <dbReference type="NCBI Taxonomy" id="1234841"/>
    <lineage>
        <taxon>Bacteria</taxon>
        <taxon>Pseudomonadati</taxon>
        <taxon>Bacteroidota</taxon>
        <taxon>Sphingobacteriia</taxon>
        <taxon>Sphingobacteriales</taxon>
        <taxon>Sphingobacteriaceae</taxon>
        <taxon>Mucilaginibacter</taxon>
    </lineage>
</organism>
<keyword evidence="2 3" id="KW-0802">TPR repeat</keyword>
<feature type="chain" id="PRO_5013008095" description="Beta-lactamase-related domain-containing protein" evidence="4">
    <location>
        <begin position="19"/>
        <end position="513"/>
    </location>
</feature>
<dbReference type="InterPro" id="IPR050491">
    <property type="entry name" value="AmpC-like"/>
</dbReference>
<evidence type="ECO:0000259" key="5">
    <source>
        <dbReference type="Pfam" id="PF00144"/>
    </source>
</evidence>
<dbReference type="InterPro" id="IPR012338">
    <property type="entry name" value="Beta-lactam/transpept-like"/>
</dbReference>
<evidence type="ECO:0000256" key="2">
    <source>
        <dbReference type="ARBA" id="ARBA00022803"/>
    </source>
</evidence>
<accession>A0A223NWS5</accession>
<protein>
    <recommendedName>
        <fullName evidence="5">Beta-lactamase-related domain-containing protein</fullName>
    </recommendedName>
</protein>
<dbReference type="EMBL" id="CP022743">
    <property type="protein sequence ID" value="ASU34329.1"/>
    <property type="molecule type" value="Genomic_DNA"/>
</dbReference>
<evidence type="ECO:0000313" key="7">
    <source>
        <dbReference type="Proteomes" id="UP000215002"/>
    </source>
</evidence>
<keyword evidence="1" id="KW-0677">Repeat</keyword>
<evidence type="ECO:0000313" key="6">
    <source>
        <dbReference type="EMBL" id="ASU34329.1"/>
    </source>
</evidence>
<evidence type="ECO:0000256" key="3">
    <source>
        <dbReference type="PROSITE-ProRule" id="PRU00339"/>
    </source>
</evidence>
<keyword evidence="4" id="KW-0732">Signal</keyword>